<comment type="caution">
    <text evidence="2">The sequence shown here is derived from an EMBL/GenBank/DDBJ whole genome shotgun (WGS) entry which is preliminary data.</text>
</comment>
<evidence type="ECO:0000313" key="3">
    <source>
        <dbReference type="Proteomes" id="UP000034617"/>
    </source>
</evidence>
<dbReference type="Pfam" id="PF00535">
    <property type="entry name" value="Glycos_transf_2"/>
    <property type="match status" value="1"/>
</dbReference>
<dbReference type="CDD" id="cd02511">
    <property type="entry name" value="Beta4Glucosyltransferase"/>
    <property type="match status" value="1"/>
</dbReference>
<evidence type="ECO:0000313" key="2">
    <source>
        <dbReference type="EMBL" id="KKT39108.1"/>
    </source>
</evidence>
<evidence type="ECO:0000259" key="1">
    <source>
        <dbReference type="Pfam" id="PF00535"/>
    </source>
</evidence>
<dbReference type="InterPro" id="IPR001173">
    <property type="entry name" value="Glyco_trans_2-like"/>
</dbReference>
<gene>
    <name evidence="2" type="ORF">UW22_C0001G0019</name>
</gene>
<dbReference type="SUPFAM" id="SSF53448">
    <property type="entry name" value="Nucleotide-diphospho-sugar transferases"/>
    <property type="match status" value="1"/>
</dbReference>
<dbReference type="Proteomes" id="UP000034617">
    <property type="component" value="Unassembled WGS sequence"/>
</dbReference>
<feature type="domain" description="Glycosyltransferase 2-like" evidence="1">
    <location>
        <begin position="6"/>
        <end position="104"/>
    </location>
</feature>
<protein>
    <submittedName>
        <fullName evidence="2">Glycosyl transferase family 2</fullName>
    </submittedName>
</protein>
<name>A0A0G1GY67_9BACT</name>
<organism evidence="2 3">
    <name type="scientific">Candidatus Gottesmanbacteria bacterium GW2011_GWB1_44_11c</name>
    <dbReference type="NCBI Taxonomy" id="1618447"/>
    <lineage>
        <taxon>Bacteria</taxon>
        <taxon>Candidatus Gottesmaniibacteriota</taxon>
    </lineage>
</organism>
<dbReference type="PANTHER" id="PTHR43630:SF2">
    <property type="entry name" value="GLYCOSYLTRANSFERASE"/>
    <property type="match status" value="1"/>
</dbReference>
<accession>A0A0G1GY67</accession>
<dbReference type="PANTHER" id="PTHR43630">
    <property type="entry name" value="POLY-BETA-1,6-N-ACETYL-D-GLUCOSAMINE SYNTHASE"/>
    <property type="match status" value="1"/>
</dbReference>
<proteinExistence type="predicted"/>
<dbReference type="EMBL" id="LCHM01000001">
    <property type="protein sequence ID" value="KKT39108.1"/>
    <property type="molecule type" value="Genomic_DNA"/>
</dbReference>
<dbReference type="Gene3D" id="3.90.550.10">
    <property type="entry name" value="Spore Coat Polysaccharide Biosynthesis Protein SpsA, Chain A"/>
    <property type="match status" value="1"/>
</dbReference>
<reference evidence="2 3" key="1">
    <citation type="journal article" date="2015" name="Nature">
        <title>rRNA introns, odd ribosomes, and small enigmatic genomes across a large radiation of phyla.</title>
        <authorList>
            <person name="Brown C.T."/>
            <person name="Hug L.A."/>
            <person name="Thomas B.C."/>
            <person name="Sharon I."/>
            <person name="Castelle C.J."/>
            <person name="Singh A."/>
            <person name="Wilkins M.J."/>
            <person name="Williams K.H."/>
            <person name="Banfield J.F."/>
        </authorList>
    </citation>
    <scope>NUCLEOTIDE SEQUENCE [LARGE SCALE GENOMIC DNA]</scope>
</reference>
<dbReference type="GO" id="GO:0016740">
    <property type="term" value="F:transferase activity"/>
    <property type="evidence" value="ECO:0007669"/>
    <property type="project" value="UniProtKB-KW"/>
</dbReference>
<dbReference type="AlphaFoldDB" id="A0A0G1GY67"/>
<sequence length="303" mass="35404">MKHTLSVVISAYNEEKKLGTCLSSVAHLADEIIVIDNSSTDQTAKIAKSLKAAVYKRENNLMLNINKNYGFEKATGDWILNLDADEEVTEELKDEIQRILELEVSQAKKGYWIPRKNIIFGKWIQHGFWWPDKKLRLFQNRSGKFMCKHIHENIEVDGEMGELTHPYIHHNYDSVSQYLTKLERCTTSESIALREAQYQLSWFDAIRFPLSDFMKTYFAESGYKNGLHGLVLSLFQAFYSFVVFTKLWEMEQFPQESMGLPIVLHEFKRAGKEFSYWMITSRIKESPGILDKLILKIRRRLSL</sequence>
<keyword evidence="2" id="KW-0808">Transferase</keyword>
<dbReference type="InterPro" id="IPR029044">
    <property type="entry name" value="Nucleotide-diphossugar_trans"/>
</dbReference>